<keyword evidence="8" id="KW-0653">Protein transport</keyword>
<evidence type="ECO:0000256" key="2">
    <source>
        <dbReference type="ARBA" id="ARBA00004442"/>
    </source>
</evidence>
<evidence type="ECO:0000256" key="8">
    <source>
        <dbReference type="ARBA" id="ARBA00022927"/>
    </source>
</evidence>
<reference evidence="17" key="1">
    <citation type="journal article" date="2015" name="Genome Announc.">
        <title>Draft Genome Sequence of the Polyhydroxyalkanoate-Producing Bacterium Burkholderia sacchari LMG 19450 Isolated from Brazilian Sugarcane Plantation Soil.</title>
        <authorList>
            <person name="Alexandrino P.M."/>
            <person name="Mendonca T.T."/>
            <person name="Guaman Bautista L.P."/>
            <person name="Cherix J."/>
            <person name="Lozano-Sakalauskas G.C."/>
            <person name="Fujita A."/>
            <person name="Ramos Filho E."/>
            <person name="Long P."/>
            <person name="Padilla G."/>
            <person name="Taciro M.K."/>
            <person name="Gomez J.G."/>
            <person name="Silva L.F."/>
        </authorList>
    </citation>
    <scope>NUCLEOTIDE SEQUENCE</scope>
    <source>
        <strain evidence="17">LMG 19450</strain>
    </source>
</reference>
<keyword evidence="9 12" id="KW-0472">Membrane</keyword>
<dbReference type="Gene3D" id="3.30.1300.30">
    <property type="entry name" value="GSPII I/J protein-like"/>
    <property type="match status" value="1"/>
</dbReference>
<feature type="transmembrane region" description="Helical" evidence="12">
    <location>
        <begin position="34"/>
        <end position="54"/>
    </location>
</feature>
<keyword evidence="7" id="KW-0732">Signal</keyword>
<feature type="domain" description="Trimeric autotransporter adhesin YadA-like stalk" evidence="15">
    <location>
        <begin position="2250"/>
        <end position="2288"/>
    </location>
</feature>
<dbReference type="Gene3D" id="6.10.250.2040">
    <property type="match status" value="4"/>
</dbReference>
<feature type="domain" description="Trimeric autotransporter adhesin YadA-like stalk" evidence="15">
    <location>
        <begin position="867"/>
        <end position="905"/>
    </location>
</feature>
<keyword evidence="10" id="KW-0998">Cell outer membrane</keyword>
<dbReference type="InterPro" id="IPR024973">
    <property type="entry name" value="ESPR"/>
</dbReference>
<dbReference type="Gene3D" id="2.60.40.4050">
    <property type="match status" value="1"/>
</dbReference>
<dbReference type="InterPro" id="IPR008640">
    <property type="entry name" value="Adhesin_Head_dom"/>
</dbReference>
<evidence type="ECO:0000313" key="18">
    <source>
        <dbReference type="Proteomes" id="UP000030460"/>
    </source>
</evidence>
<feature type="region of interest" description="Disordered" evidence="11">
    <location>
        <begin position="2182"/>
        <end position="2211"/>
    </location>
</feature>
<evidence type="ECO:0000259" key="16">
    <source>
        <dbReference type="Pfam" id="PF13018"/>
    </source>
</evidence>
<evidence type="ECO:0000256" key="1">
    <source>
        <dbReference type="ARBA" id="ARBA00004241"/>
    </source>
</evidence>
<evidence type="ECO:0008006" key="19">
    <source>
        <dbReference type="Google" id="ProtNLM"/>
    </source>
</evidence>
<keyword evidence="18" id="KW-1185">Reference proteome</keyword>
<feature type="domain" description="Trimeric autotransporter adhesin YadA-like head" evidence="14">
    <location>
        <begin position="2206"/>
        <end position="2232"/>
    </location>
</feature>
<dbReference type="InterPro" id="IPR005594">
    <property type="entry name" value="YadA_C"/>
</dbReference>
<feature type="domain" description="Trimeric autotransporter adhesin YadA-like C-terminal membrane anchor" evidence="13">
    <location>
        <begin position="2301"/>
        <end position="2360"/>
    </location>
</feature>
<protein>
    <recommendedName>
        <fullName evidence="19">Hemagglutinin</fullName>
    </recommendedName>
</protein>
<feature type="domain" description="Trimeric autotransporter adhesin YadA-like stalk" evidence="15">
    <location>
        <begin position="1804"/>
        <end position="1845"/>
    </location>
</feature>
<comment type="caution">
    <text evidence="17">The sequence shown here is derived from an EMBL/GenBank/DDBJ whole genome shotgun (WGS) entry which is preliminary data.</text>
</comment>
<dbReference type="Pfam" id="PF13018">
    <property type="entry name" value="ESPR"/>
    <property type="match status" value="1"/>
</dbReference>
<feature type="domain" description="Trimeric autotransporter adhesin YadA-like stalk" evidence="15">
    <location>
        <begin position="715"/>
        <end position="756"/>
    </location>
</feature>
<dbReference type="SUPFAM" id="SSF101967">
    <property type="entry name" value="Adhesin YadA, collagen-binding domain"/>
    <property type="match status" value="5"/>
</dbReference>
<feature type="domain" description="Trimeric autotransporter adhesin YadA-like stalk" evidence="15">
    <location>
        <begin position="2023"/>
        <end position="2066"/>
    </location>
</feature>
<feature type="domain" description="Trimeric autotransporter adhesin YadA-like stalk" evidence="15">
    <location>
        <begin position="540"/>
        <end position="577"/>
    </location>
</feature>
<evidence type="ECO:0000256" key="5">
    <source>
        <dbReference type="ARBA" id="ARBA00022452"/>
    </source>
</evidence>
<dbReference type="EMBL" id="JTDB02000002">
    <property type="protein sequence ID" value="NLP61454.1"/>
    <property type="molecule type" value="Genomic_DNA"/>
</dbReference>
<dbReference type="InterPro" id="IPR008635">
    <property type="entry name" value="Coiled_stalk_dom"/>
</dbReference>
<feature type="domain" description="Trimeric autotransporter adhesin YadA-like stalk" evidence="15">
    <location>
        <begin position="1271"/>
        <end position="1308"/>
    </location>
</feature>
<feature type="domain" description="Trimeric autotransporter adhesin YadA-like stalk" evidence="15">
    <location>
        <begin position="1674"/>
        <end position="1716"/>
    </location>
</feature>
<evidence type="ECO:0000256" key="3">
    <source>
        <dbReference type="ARBA" id="ARBA00005848"/>
    </source>
</evidence>
<feature type="domain" description="Trimeric autotransporter adhesin YadA-like stalk" evidence="15">
    <location>
        <begin position="254"/>
        <end position="294"/>
    </location>
</feature>
<proteinExistence type="inferred from homology"/>
<dbReference type="SUPFAM" id="SSF54523">
    <property type="entry name" value="Pili subunits"/>
    <property type="match status" value="1"/>
</dbReference>
<evidence type="ECO:0000256" key="6">
    <source>
        <dbReference type="ARBA" id="ARBA00022692"/>
    </source>
</evidence>
<feature type="domain" description="Trimeric autotransporter adhesin YadA-like stalk" evidence="15">
    <location>
        <begin position="1341"/>
        <end position="1382"/>
    </location>
</feature>
<evidence type="ECO:0000313" key="17">
    <source>
        <dbReference type="EMBL" id="NLP61454.1"/>
    </source>
</evidence>
<dbReference type="Gene3D" id="6.10.250.2030">
    <property type="match status" value="1"/>
</dbReference>
<keyword evidence="5" id="KW-1134">Transmembrane beta strand</keyword>
<feature type="domain" description="Trimeric autotransporter adhesin YadA-like head" evidence="14">
    <location>
        <begin position="476"/>
        <end position="502"/>
    </location>
</feature>
<feature type="domain" description="ESPR" evidence="16">
    <location>
        <begin position="1"/>
        <end position="47"/>
    </location>
</feature>
<dbReference type="InterPro" id="IPR011049">
    <property type="entry name" value="Serralysin-like_metalloprot_C"/>
</dbReference>
<dbReference type="RefSeq" id="WP_168727138.1">
    <property type="nucleotide sequence ID" value="NZ_JTDB02000002.1"/>
</dbReference>
<feature type="domain" description="Trimeric autotransporter adhesin YadA-like stalk" evidence="15">
    <location>
        <begin position="1905"/>
        <end position="1945"/>
    </location>
</feature>
<feature type="domain" description="Trimeric autotransporter adhesin YadA-like stalk" evidence="15">
    <location>
        <begin position="1574"/>
        <end position="1615"/>
    </location>
</feature>
<organism evidence="17 18">
    <name type="scientific">Paraburkholderia sacchari</name>
    <dbReference type="NCBI Taxonomy" id="159450"/>
    <lineage>
        <taxon>Bacteria</taxon>
        <taxon>Pseudomonadati</taxon>
        <taxon>Pseudomonadota</taxon>
        <taxon>Betaproteobacteria</taxon>
        <taxon>Burkholderiales</taxon>
        <taxon>Burkholderiaceae</taxon>
        <taxon>Paraburkholderia</taxon>
    </lineage>
</organism>
<feature type="domain" description="Trimeric autotransporter adhesin YadA-like stalk" evidence="15">
    <location>
        <begin position="638"/>
        <end position="678"/>
    </location>
</feature>
<accession>A0A8T6ZB87</accession>
<feature type="domain" description="Trimeric autotransporter adhesin YadA-like stalk" evidence="15">
    <location>
        <begin position="945"/>
        <end position="969"/>
    </location>
</feature>
<dbReference type="GO" id="GO:0015031">
    <property type="term" value="P:protein transport"/>
    <property type="evidence" value="ECO:0007669"/>
    <property type="project" value="UniProtKB-KW"/>
</dbReference>
<feature type="domain" description="Trimeric autotransporter adhesin YadA-like stalk" evidence="15">
    <location>
        <begin position="1736"/>
        <end position="1773"/>
    </location>
</feature>
<feature type="domain" description="Trimeric autotransporter adhesin YadA-like stalk" evidence="15">
    <location>
        <begin position="372"/>
        <end position="389"/>
    </location>
</feature>
<evidence type="ECO:0000256" key="12">
    <source>
        <dbReference type="SAM" id="Phobius"/>
    </source>
</evidence>
<feature type="domain" description="Trimeric autotransporter adhesin YadA-like stalk" evidence="15">
    <location>
        <begin position="2134"/>
        <end position="2176"/>
    </location>
</feature>
<feature type="domain" description="Trimeric autotransporter adhesin YadA-like stalk" evidence="15">
    <location>
        <begin position="154"/>
        <end position="193"/>
    </location>
</feature>
<evidence type="ECO:0000256" key="4">
    <source>
        <dbReference type="ARBA" id="ARBA00022448"/>
    </source>
</evidence>
<dbReference type="Proteomes" id="UP000030460">
    <property type="component" value="Unassembled WGS sequence"/>
</dbReference>
<evidence type="ECO:0000256" key="11">
    <source>
        <dbReference type="SAM" id="MobiDB-lite"/>
    </source>
</evidence>
<evidence type="ECO:0000259" key="14">
    <source>
        <dbReference type="Pfam" id="PF05658"/>
    </source>
</evidence>
<reference evidence="17" key="2">
    <citation type="submission" date="2020-04" db="EMBL/GenBank/DDBJ databases">
        <authorList>
            <person name="Alexandrino P."/>
            <person name="Mendonca T."/>
            <person name="Guaman L."/>
            <person name="Cherix J."/>
            <person name="Lozano-Sakalauskas G."/>
            <person name="Fujita A."/>
            <person name="Filho E.R."/>
            <person name="Long P."/>
            <person name="Padilla G."/>
            <person name="Taciro M.K."/>
            <person name="Gomez J.G."/>
            <person name="Silva L.F."/>
            <person name="Torres M."/>
        </authorList>
    </citation>
    <scope>NUCLEOTIDE SEQUENCE</scope>
    <source>
        <strain evidence="17">LMG 19450</strain>
    </source>
</reference>
<evidence type="ECO:0000259" key="13">
    <source>
        <dbReference type="Pfam" id="PF03895"/>
    </source>
</evidence>
<feature type="domain" description="Trimeric autotransporter adhesin YadA-like stalk" evidence="15">
    <location>
        <begin position="791"/>
        <end position="830"/>
    </location>
</feature>
<gene>
    <name evidence="17" type="ORF">NH14_009830</name>
</gene>
<dbReference type="Pfam" id="PF05662">
    <property type="entry name" value="YadA_stalk"/>
    <property type="match status" value="24"/>
</dbReference>
<feature type="domain" description="Trimeric autotransporter adhesin YadA-like stalk" evidence="15">
    <location>
        <begin position="1965"/>
        <end position="2005"/>
    </location>
</feature>
<feature type="domain" description="Trimeric autotransporter adhesin YadA-like stalk" evidence="15">
    <location>
        <begin position="1112"/>
        <end position="1147"/>
    </location>
</feature>
<dbReference type="Pfam" id="PF05658">
    <property type="entry name" value="YadA_head"/>
    <property type="match status" value="3"/>
</dbReference>
<feature type="domain" description="Trimeric autotransporter adhesin YadA-like stalk" evidence="15">
    <location>
        <begin position="1209"/>
        <end position="1251"/>
    </location>
</feature>
<comment type="subcellular location">
    <subcellularLocation>
        <location evidence="2">Cell outer membrane</location>
    </subcellularLocation>
    <subcellularLocation>
        <location evidence="1">Cell surface</location>
    </subcellularLocation>
</comment>
<comment type="similarity">
    <text evidence="3">Belongs to the autotransporter-2 (AT-2) (TC 1.B.40) family.</text>
</comment>
<keyword evidence="12" id="KW-1133">Transmembrane helix</keyword>
<dbReference type="GO" id="GO:0009986">
    <property type="term" value="C:cell surface"/>
    <property type="evidence" value="ECO:0007669"/>
    <property type="project" value="UniProtKB-SubCell"/>
</dbReference>
<feature type="domain" description="Trimeric autotransporter adhesin YadA-like stalk" evidence="15">
    <location>
        <begin position="1504"/>
        <end position="1541"/>
    </location>
</feature>
<evidence type="ECO:0000256" key="10">
    <source>
        <dbReference type="ARBA" id="ARBA00023237"/>
    </source>
</evidence>
<dbReference type="GO" id="GO:0009279">
    <property type="term" value="C:cell outer membrane"/>
    <property type="evidence" value="ECO:0007669"/>
    <property type="project" value="UniProtKB-SubCell"/>
</dbReference>
<feature type="domain" description="Trimeric autotransporter adhesin YadA-like stalk" evidence="15">
    <location>
        <begin position="1442"/>
        <end position="1484"/>
    </location>
</feature>
<evidence type="ECO:0000256" key="9">
    <source>
        <dbReference type="ARBA" id="ARBA00023136"/>
    </source>
</evidence>
<dbReference type="Pfam" id="PF03895">
    <property type="entry name" value="YadA_anchor"/>
    <property type="match status" value="1"/>
</dbReference>
<dbReference type="Gene3D" id="2.150.10.10">
    <property type="entry name" value="Serralysin-like metalloprotease, C-terminal"/>
    <property type="match status" value="3"/>
</dbReference>
<evidence type="ECO:0000259" key="15">
    <source>
        <dbReference type="Pfam" id="PF05662"/>
    </source>
</evidence>
<evidence type="ECO:0000256" key="7">
    <source>
        <dbReference type="ARBA" id="ARBA00022729"/>
    </source>
</evidence>
<dbReference type="InterPro" id="IPR045584">
    <property type="entry name" value="Pilin-like"/>
</dbReference>
<feature type="domain" description="Trimeric autotransporter adhesin YadA-like head" evidence="14">
    <location>
        <begin position="1048"/>
        <end position="1074"/>
    </location>
</feature>
<keyword evidence="6 12" id="KW-0812">Transmembrane</keyword>
<sequence length="2360" mass="232578">MNKTYRSIWNESTGTWVAVQENAASRSKRSSKPIVLATGAMGVATSLLSAHAFAATAGTVGQGGLEICSGTSGYSWGSSGGSESVNCASGTTGKSDGLAFSLNNAGDTKGGYGFDASTAQVAGYQNGLLNIKGTDVQVYGPTTFHNVVTMSNQKIVQLARGEVSSASADAVNGSQLYGSVSSVAKNFGGGAAVGPDGAISAPSYVLSGSTYNDVGSALSALSNGSDTNAVHYDSSANTSVTLGGVGSTTPVALHNVANGVVSETSTDAVNGAQLNGVNASVTNIDNSVTKIQNTLTTAGWGAQASSSSPTGYTYGGFKTADDGTVSNPAVLYVPNTIGTANAQIVLDPGQGNSLYFVNGDRSQGLLPKGTVISNVADGIQDTDATNVGQVADMIAAKIPGGLQQTPKLLKAGAMRLGASPGGSGVDLSTADGQPYRTAAYYSQVRGTGNASGSTPPTDVARANGAGSIAIGSNTEADGGGSTAVGIQSLATANDSVALGSGSVANVANTVSMGSDGTATRAVVNPDGTTSYVKSQANTRRVVNMAAGQSDTDAVNVSQLKGVTNALGGGSTVNADGSVVAPTYALSGGTYSDVGSALTSVDQSVTNLAGEVANAVMYDSSAHDKVTLGGADASKTVTLTNVANGQLNASSTDAVNGAQLFATNQNVSNLSGDVTNIQGDITNINGKLADAVTYDSSAHDSLTLGGTDASAPVALHNVANGELSAGSTDAVNGGQLYATNSNISNLAGDVTNIQGNITNINGKLADAVTYDSSAHDSLTLGGTDASAPVALHNVANGELSAASTDAVNGAQLFATNSNISNLAGDVTNIQGDITNINGKLADAVTYDSSAHESVTLGGTGSTVPVALHNVAAGVTANDAVNVGQLTSAGFQVDSSTGSVLNKAVTYNESSIASGSPTITLEPGTGNSGYYRNSNRNDGLLPKGTVISNVASGIQDTDAANVGQVWDIMNGQGEAAAMAPNMLLRSSRMLLGASQGSGVDLSTAAGAPYKTAAYYSQVRGTGNAVGSTPPTDMARANGAGSIAIGSNTEADGGGSTAVGVQSLATANDSVALGSGSVANVTNTVSVGSDGTATRTVINPDNTTTTVQSQANTRRIVNMSAGLNDTDAVNVSQIKGITKALGGGADVSSTDGSITAPNYVLDGNSYTDVGSALQAVNDKAGSGSMDGVVYDTSAHDTVTFGGYGKSHAPVLLTNVANGQVSASSSDAVNGAQLYALGATTDTSGNVTNAFVAYDDTTKSKVTLGAKGATTATVLTNVANGQLNASSTDAVNGAQLYATNQSVTSIAGDVTNLYGKIQDAVLYDTSAHDSVTLGGKGSTKPVALHNVANGAVNMASLDAVNGSQLYGLASSTATALGGSTTVNANGSISVPNYVLDGKSYTDVGKALDAINTKAGSGSVDGVVYDTSAHDTVTFGGYGKSHAPVLLTNVANGQVSASSSDAVNGAQLYALGATTDTSGNVTNAFVAYDDTTKTKITLGAKGASTATVLTNVANAQLTASSTDAVNGAQLYATNQSVTSIAGDVTNLYGKVQDAVLYDTSAHDSVTLGGKGSTKPVALHNVANGAVNMASLDAVNGSQLYGLASSTATALGGSTTVNANGSISVPNYKLIDGTYTNVGDALAAIDAKAGSGNVNGVVYDTSAHDTVTFGGQNSTVPVLLTNVANGQVIASSSDAVNGAQLYALGATTDTSGNVTNAFVAYDDTTKTKITLGAKGATTPTSLTNVANGQLNASSTDAVNGAQLFATNQSVTSIAGDVTNLYGKVQDAVLYDTSAHESVTFGTLGKAVALHNVANGAVSVASLDAVNGSQLYGLANSTAAALGGKTKVNSDGSISAPTYAVGKGTYNDVGTALDAIAALATGGSVDAVMYDSSAHDKITLGGQNSTSKGPVKVTNLANASEASDAVNLAQLEAMGMTVDTSGNVTNAFVAYDDTSKSSITLGGADSTKPVAIHNVANGSAANDAVNVAQLQAMGAIVDSSGNVTNSFVAYDDATKGSVTFGGIGATAPVKLHNVAAGAVTSSSTDAINGAQLYNVASSTASSLGGGSTVNADGSISAPTYVISGGTYNNVGGALTNLDGRVTNIENTVTNIAGSVANAVQYDSSAHDKITLGGTDASTAVKLTNLQDGKLSASSTDAVTGAQLYATNVEVSNLNQAIQNININGSEYMSTNSTSGPASATGSNSIAAGGGATATGANSTAMGDKAKATADNSVALGANSVAGEANTVSVGSAGNERRITNVAAGVNPTDAVNMGQFQSGMSSLQSGLNSVARNAYGGIAAATALTMIPDVDQGKTISVGVGTANFKGYQAAAIGATARITQNLKVKLGGGYASSGGATYGGGMSYQW</sequence>
<keyword evidence="4" id="KW-0813">Transport</keyword>
<feature type="compositionally biased region" description="Low complexity" evidence="11">
    <location>
        <begin position="2190"/>
        <end position="2199"/>
    </location>
</feature>
<dbReference type="Gene3D" id="1.20.5.170">
    <property type="match status" value="14"/>
</dbReference>
<name>A0A8T6ZB87_9BURK</name>